<keyword evidence="1" id="KW-0963">Cytoplasm</keyword>
<dbReference type="GO" id="GO:0051301">
    <property type="term" value="P:cell division"/>
    <property type="evidence" value="ECO:0007669"/>
    <property type="project" value="UniProtKB-KW"/>
</dbReference>
<feature type="compositionally biased region" description="Gly residues" evidence="5">
    <location>
        <begin position="196"/>
        <end position="209"/>
    </location>
</feature>
<feature type="region of interest" description="Disordered" evidence="5">
    <location>
        <begin position="1"/>
        <end position="226"/>
    </location>
</feature>
<evidence type="ECO:0000256" key="3">
    <source>
        <dbReference type="ARBA" id="ARBA00022829"/>
    </source>
</evidence>
<evidence type="ECO:0000256" key="2">
    <source>
        <dbReference type="ARBA" id="ARBA00022618"/>
    </source>
</evidence>
<comment type="caution">
    <text evidence="6">The sequence shown here is derived from an EMBL/GenBank/DDBJ whole genome shotgun (WGS) entry which is preliminary data.</text>
</comment>
<feature type="compositionally biased region" description="Low complexity" evidence="5">
    <location>
        <begin position="41"/>
        <end position="59"/>
    </location>
</feature>
<dbReference type="Gene3D" id="1.10.10.10">
    <property type="entry name" value="Winged helix-like DNA-binding domain superfamily/Winged helix DNA-binding domain"/>
    <property type="match status" value="2"/>
</dbReference>
<name>A0A2T0MVE6_9ACTN</name>
<keyword evidence="7" id="KW-1185">Reference proteome</keyword>
<dbReference type="InterPro" id="IPR005234">
    <property type="entry name" value="ScpB_csome_segregation"/>
</dbReference>
<feature type="compositionally biased region" description="Polar residues" evidence="5">
    <location>
        <begin position="61"/>
        <end position="80"/>
    </location>
</feature>
<evidence type="ECO:0000256" key="4">
    <source>
        <dbReference type="ARBA" id="ARBA00023306"/>
    </source>
</evidence>
<dbReference type="NCBIfam" id="TIGR00281">
    <property type="entry name" value="SMC-Scp complex subunit ScpB"/>
    <property type="match status" value="1"/>
</dbReference>
<keyword evidence="4" id="KW-0131">Cell cycle</keyword>
<feature type="compositionally biased region" description="Low complexity" evidence="5">
    <location>
        <begin position="145"/>
        <end position="175"/>
    </location>
</feature>
<keyword evidence="2" id="KW-0132">Cell division</keyword>
<reference evidence="6 7" key="1">
    <citation type="submission" date="2018-03" db="EMBL/GenBank/DDBJ databases">
        <title>Genomic Encyclopedia of Type Strains, Phase III (KMG-III): the genomes of soil and plant-associated and newly described type strains.</title>
        <authorList>
            <person name="Whitman W."/>
        </authorList>
    </citation>
    <scope>NUCLEOTIDE SEQUENCE [LARGE SCALE GENOMIC DNA]</scope>
    <source>
        <strain evidence="6 7">CGMCC 4.7104</strain>
    </source>
</reference>
<accession>A0A2T0MVE6</accession>
<dbReference type="AlphaFoldDB" id="A0A2T0MVE6"/>
<keyword evidence="3" id="KW-0159">Chromosome partition</keyword>
<evidence type="ECO:0000313" key="7">
    <source>
        <dbReference type="Proteomes" id="UP000238312"/>
    </source>
</evidence>
<sequence length="405" mass="41196">MTDDNPLPNPRRSPDSDPPLPAWMTLPGSLVQPGAPAVEETSTAPDPARPATAPAEDTASVAETTTDSGPQEAGTDSDSGSEGGVPSLGAWDGATSEEATEDSRLADAVVAEPDAADEPTGDAEPAAVAVEQGAPKSDGPEPDVAGSGASKSGAAEQGEPEPGVVEHGGPESGVVERGGPESGVVEASGLGPEVAGFGGPGAGAPGRSGLGPDVVEQAAEGGSEGGPTLAAALEAILLVVDEPVAEVTLAQVLERPTHEVGAALRGLAAEYTASGRGFDLREVAGGWRFYTRADCAQLVERFVRDGQQSRLTQAALETLAVVAYRQPVSRARVAAVRGVNSDGVMRTLVARGLVEEAGSDPESQAVLYRTSSYFLERLGLRDLSELPELAPFLPDDLENLEETTK</sequence>
<proteinExistence type="predicted"/>
<dbReference type="PANTHER" id="PTHR34298:SF2">
    <property type="entry name" value="SEGREGATION AND CONDENSATION PROTEIN B"/>
    <property type="match status" value="1"/>
</dbReference>
<evidence type="ECO:0000313" key="6">
    <source>
        <dbReference type="EMBL" id="PRX62790.1"/>
    </source>
</evidence>
<dbReference type="EMBL" id="PVNG01000012">
    <property type="protein sequence ID" value="PRX62790.1"/>
    <property type="molecule type" value="Genomic_DNA"/>
</dbReference>
<dbReference type="Pfam" id="PF04079">
    <property type="entry name" value="SMC_ScpB"/>
    <property type="match status" value="1"/>
</dbReference>
<dbReference type="GO" id="GO:0051304">
    <property type="term" value="P:chromosome separation"/>
    <property type="evidence" value="ECO:0007669"/>
    <property type="project" value="InterPro"/>
</dbReference>
<organism evidence="6 7">
    <name type="scientific">Nonomuraea fuscirosea</name>
    <dbReference type="NCBI Taxonomy" id="1291556"/>
    <lineage>
        <taxon>Bacteria</taxon>
        <taxon>Bacillati</taxon>
        <taxon>Actinomycetota</taxon>
        <taxon>Actinomycetes</taxon>
        <taxon>Streptosporangiales</taxon>
        <taxon>Streptosporangiaceae</taxon>
        <taxon>Nonomuraea</taxon>
    </lineage>
</organism>
<dbReference type="SUPFAM" id="SSF46785">
    <property type="entry name" value="Winged helix' DNA-binding domain"/>
    <property type="match status" value="2"/>
</dbReference>
<gene>
    <name evidence="6" type="ORF">B0I32_112287</name>
</gene>
<dbReference type="InterPro" id="IPR036390">
    <property type="entry name" value="WH_DNA-bd_sf"/>
</dbReference>
<feature type="compositionally biased region" description="Pro residues" evidence="5">
    <location>
        <begin position="7"/>
        <end position="21"/>
    </location>
</feature>
<evidence type="ECO:0000256" key="1">
    <source>
        <dbReference type="ARBA" id="ARBA00022490"/>
    </source>
</evidence>
<dbReference type="InterPro" id="IPR036388">
    <property type="entry name" value="WH-like_DNA-bd_sf"/>
</dbReference>
<evidence type="ECO:0000256" key="5">
    <source>
        <dbReference type="SAM" id="MobiDB-lite"/>
    </source>
</evidence>
<dbReference type="Proteomes" id="UP000238312">
    <property type="component" value="Unassembled WGS sequence"/>
</dbReference>
<dbReference type="PANTHER" id="PTHR34298">
    <property type="entry name" value="SEGREGATION AND CONDENSATION PROTEIN B"/>
    <property type="match status" value="1"/>
</dbReference>
<protein>
    <submittedName>
        <fullName evidence="6">Segregation and condensation protein B</fullName>
    </submittedName>
</protein>